<dbReference type="CDD" id="cd03139">
    <property type="entry name" value="GATase1_PfpI_2"/>
    <property type="match status" value="1"/>
</dbReference>
<evidence type="ECO:0000313" key="3">
    <source>
        <dbReference type="EMBL" id="AUX23375.1"/>
    </source>
</evidence>
<keyword evidence="1" id="KW-0812">Transmembrane</keyword>
<sequence>MHNVAILLFDGVEVLDFAAPFETLSLAGTRIVPGTISVRTVGVKSSVTARNGLVVCPSAADLPAAPPDVLVLPGGPGVEPLIESDPRAMMWIRTAARKATWVMSICSGALFLASSGLLKDRRAITHRSDIAALKALEPTVSVQEGKRFVREGNVITSAGISAGLDASLFLVARLLGEEAARNTADWMEYRSDAWFTG</sequence>
<dbReference type="RefSeq" id="WP_129348495.1">
    <property type="nucleotide sequence ID" value="NZ_CP012670.1"/>
</dbReference>
<dbReference type="InterPro" id="IPR002818">
    <property type="entry name" value="DJ-1/PfpI"/>
</dbReference>
<dbReference type="PANTHER" id="PTHR43130">
    <property type="entry name" value="ARAC-FAMILY TRANSCRIPTIONAL REGULATOR"/>
    <property type="match status" value="1"/>
</dbReference>
<dbReference type="GO" id="GO:0006355">
    <property type="term" value="P:regulation of DNA-templated transcription"/>
    <property type="evidence" value="ECO:0007669"/>
    <property type="project" value="TreeGrafter"/>
</dbReference>
<dbReference type="EMBL" id="CP012670">
    <property type="protein sequence ID" value="AUX23375.1"/>
    <property type="molecule type" value="Genomic_DNA"/>
</dbReference>
<dbReference type="Proteomes" id="UP000295781">
    <property type="component" value="Chromosome"/>
</dbReference>
<evidence type="ECO:0000259" key="2">
    <source>
        <dbReference type="Pfam" id="PF01965"/>
    </source>
</evidence>
<dbReference type="Pfam" id="PF01965">
    <property type="entry name" value="DJ-1_PfpI"/>
    <property type="match status" value="1"/>
</dbReference>
<keyword evidence="1" id="KW-1133">Transmembrane helix</keyword>
<dbReference type="SUPFAM" id="SSF52317">
    <property type="entry name" value="Class I glutamine amidotransferase-like"/>
    <property type="match status" value="1"/>
</dbReference>
<proteinExistence type="predicted"/>
<protein>
    <submittedName>
        <fullName evidence="3">AraC family transcriptional regulator</fullName>
    </submittedName>
</protein>
<dbReference type="PANTHER" id="PTHR43130:SF3">
    <property type="entry name" value="HTH-TYPE TRANSCRIPTIONAL REGULATOR RV1931C"/>
    <property type="match status" value="1"/>
</dbReference>
<dbReference type="InterPro" id="IPR052158">
    <property type="entry name" value="INH-QAR"/>
</dbReference>
<organism evidence="3 4">
    <name type="scientific">Sorangium cellulosum</name>
    <name type="common">Polyangium cellulosum</name>
    <dbReference type="NCBI Taxonomy" id="56"/>
    <lineage>
        <taxon>Bacteria</taxon>
        <taxon>Pseudomonadati</taxon>
        <taxon>Myxococcota</taxon>
        <taxon>Polyangia</taxon>
        <taxon>Polyangiales</taxon>
        <taxon>Polyangiaceae</taxon>
        <taxon>Sorangium</taxon>
    </lineage>
</organism>
<reference evidence="3 4" key="1">
    <citation type="submission" date="2015-09" db="EMBL/GenBank/DDBJ databases">
        <title>Sorangium comparison.</title>
        <authorList>
            <person name="Zaburannyi N."/>
            <person name="Bunk B."/>
            <person name="Overmann J."/>
            <person name="Mueller R."/>
        </authorList>
    </citation>
    <scope>NUCLEOTIDE SEQUENCE [LARGE SCALE GENOMIC DNA]</scope>
    <source>
        <strain evidence="3 4">So ceGT47</strain>
    </source>
</reference>
<accession>A0A4P2Q259</accession>
<gene>
    <name evidence="3" type="primary">araC</name>
    <name evidence="3" type="ORF">SOCEGT47_039000</name>
</gene>
<evidence type="ECO:0000313" key="4">
    <source>
        <dbReference type="Proteomes" id="UP000295781"/>
    </source>
</evidence>
<dbReference type="InterPro" id="IPR029062">
    <property type="entry name" value="Class_I_gatase-like"/>
</dbReference>
<dbReference type="OrthoDB" id="9798003at2"/>
<dbReference type="Gene3D" id="3.40.50.880">
    <property type="match status" value="1"/>
</dbReference>
<name>A0A4P2Q259_SORCE</name>
<evidence type="ECO:0000256" key="1">
    <source>
        <dbReference type="SAM" id="Phobius"/>
    </source>
</evidence>
<feature type="domain" description="DJ-1/PfpI" evidence="2">
    <location>
        <begin position="3"/>
        <end position="165"/>
    </location>
</feature>
<dbReference type="AlphaFoldDB" id="A0A4P2Q259"/>
<feature type="transmembrane region" description="Helical" evidence="1">
    <location>
        <begin position="99"/>
        <end position="118"/>
    </location>
</feature>
<keyword evidence="1" id="KW-0472">Membrane</keyword>